<feature type="transmembrane region" description="Helical" evidence="5">
    <location>
        <begin position="296"/>
        <end position="325"/>
    </location>
</feature>
<keyword evidence="1" id="KW-0343">GTPase activation</keyword>
<feature type="transmembrane region" description="Helical" evidence="5">
    <location>
        <begin position="494"/>
        <end position="513"/>
    </location>
</feature>
<protein>
    <submittedName>
        <fullName evidence="6">Uncharacterized protein</fullName>
    </submittedName>
</protein>
<evidence type="ECO:0000256" key="4">
    <source>
        <dbReference type="SAM" id="MobiDB-lite"/>
    </source>
</evidence>
<reference evidence="6 7" key="1">
    <citation type="journal article" date="2022" name="bioRxiv">
        <title>Genomics of Preaxostyla Flagellates Illuminates Evolutionary Transitions and the Path Towards Mitochondrial Loss.</title>
        <authorList>
            <person name="Novak L.V.F."/>
            <person name="Treitli S.C."/>
            <person name="Pyrih J."/>
            <person name="Halakuc P."/>
            <person name="Pipaliya S.V."/>
            <person name="Vacek V."/>
            <person name="Brzon O."/>
            <person name="Soukal P."/>
            <person name="Eme L."/>
            <person name="Dacks J.B."/>
            <person name="Karnkowska A."/>
            <person name="Elias M."/>
            <person name="Hampl V."/>
        </authorList>
    </citation>
    <scope>NUCLEOTIDE SEQUENCE [LARGE SCALE GENOMIC DNA]</scope>
    <source>
        <strain evidence="6">NAU3</strain>
        <tissue evidence="6">Gut</tissue>
    </source>
</reference>
<keyword evidence="5" id="KW-0472">Membrane</keyword>
<feature type="compositionally biased region" description="Acidic residues" evidence="4">
    <location>
        <begin position="709"/>
        <end position="723"/>
    </location>
</feature>
<evidence type="ECO:0000313" key="6">
    <source>
        <dbReference type="EMBL" id="KAK2953720.1"/>
    </source>
</evidence>
<dbReference type="PANTHER" id="PTHR24113">
    <property type="entry name" value="RAN GTPASE-ACTIVATING PROTEIN 1"/>
    <property type="match status" value="1"/>
</dbReference>
<name>A0ABQ9XQG5_9EUKA</name>
<dbReference type="EMBL" id="JARBJD010000087">
    <property type="protein sequence ID" value="KAK2953720.1"/>
    <property type="molecule type" value="Genomic_DNA"/>
</dbReference>
<dbReference type="PANTHER" id="PTHR24113:SF12">
    <property type="entry name" value="RAN GTPASE-ACTIVATING PROTEIN 1"/>
    <property type="match status" value="1"/>
</dbReference>
<feature type="compositionally biased region" description="Polar residues" evidence="4">
    <location>
        <begin position="730"/>
        <end position="753"/>
    </location>
</feature>
<dbReference type="Proteomes" id="UP001281761">
    <property type="component" value="Unassembled WGS sequence"/>
</dbReference>
<feature type="region of interest" description="Disordered" evidence="4">
    <location>
        <begin position="682"/>
        <end position="783"/>
    </location>
</feature>
<keyword evidence="2" id="KW-0433">Leucine-rich repeat</keyword>
<feature type="transmembrane region" description="Helical" evidence="5">
    <location>
        <begin position="346"/>
        <end position="366"/>
    </location>
</feature>
<dbReference type="InterPro" id="IPR027038">
    <property type="entry name" value="RanGap"/>
</dbReference>
<feature type="transmembrane region" description="Helical" evidence="5">
    <location>
        <begin position="590"/>
        <end position="615"/>
    </location>
</feature>
<evidence type="ECO:0000256" key="1">
    <source>
        <dbReference type="ARBA" id="ARBA00022468"/>
    </source>
</evidence>
<keyword evidence="5" id="KW-0812">Transmembrane</keyword>
<feature type="transmembrane region" description="Helical" evidence="5">
    <location>
        <begin position="409"/>
        <end position="432"/>
    </location>
</feature>
<evidence type="ECO:0000256" key="2">
    <source>
        <dbReference type="ARBA" id="ARBA00022614"/>
    </source>
</evidence>
<evidence type="ECO:0000313" key="7">
    <source>
        <dbReference type="Proteomes" id="UP001281761"/>
    </source>
</evidence>
<accession>A0ABQ9XQG5</accession>
<sequence length="783" mass="89157">MVLGMLILKNAPTSLRYLDLSKNKLGLHPPSKLEPQRDSTSGCKIIARVLVDPRVSLSTLILDHNPLGNFGILCLSQVISHSVLRELSLSDVNGLPHGMMCLFRAINHSLNLTTLNLSHNIIGHEAFTLLLKNLPETQISSLSLRDTYLDNVILIRLGGMMKENCFTTKLDFLDISENAITENEAQDFCNLIRDSVQVGTIACAPIPHDMISPRQNWNRMDTHYTFIKNQVKFNALKGTPQEKKLKPLKKPNVNILTQLQYLKVKSFSIVSVLLLLFNAGLNLYDNINDIIAGAEYIQNGVLVAGIAMFAIVVISLVAGGIWYFVKSQIKRRRARRSGYPQSNMRWMAFLYSVGLGQLVETFILMYRTHGNWEVLKDENPIDMVSKQTFNTIEFIRLFLEQIPSILINGLYLIVLNEQWGTSIILSFVLAIFKTARELGGHISTIHNIPKETPQIEELDDSLFEEIKVDIYILFSFSLVVIRMLMGFSLNWINLLHSLVVGFLYYFVIFLVLFRFDKKNPFDIIAHAGKISFYSMFCYSDVVFCSLRGRAKYYLYCHRVHRVVFLIIDLVAMVYRIVTFCWYLIASDSLFHPLVLAIFFSLPVFDVFFYFVRIVIDMNGVARAKVFDQIVQKTRKNEEAMGISYSDDDDEYYFNKPPEQPQMEEPPLFQPFLQPIPPPSAAVQAPMVQSVTTNTRRRRNPLLEPGGADGDIEDEPLPLPEELEQQIPPSRATQRSRTQPIYPSTVDAFSNPHQNAMGETVRSTRSQLPSSQDRMSTNSRTTLP</sequence>
<keyword evidence="7" id="KW-1185">Reference proteome</keyword>
<keyword evidence="5" id="KW-1133">Transmembrane helix</keyword>
<comment type="caution">
    <text evidence="6">The sequence shown here is derived from an EMBL/GenBank/DDBJ whole genome shotgun (WGS) entry which is preliminary data.</text>
</comment>
<feature type="compositionally biased region" description="Polar residues" evidence="4">
    <location>
        <begin position="760"/>
        <end position="783"/>
    </location>
</feature>
<feature type="transmembrane region" description="Helical" evidence="5">
    <location>
        <begin position="562"/>
        <end position="584"/>
    </location>
</feature>
<keyword evidence="3" id="KW-0677">Repeat</keyword>
<dbReference type="InterPro" id="IPR032675">
    <property type="entry name" value="LRR_dom_sf"/>
</dbReference>
<evidence type="ECO:0000256" key="5">
    <source>
        <dbReference type="SAM" id="Phobius"/>
    </source>
</evidence>
<organism evidence="6 7">
    <name type="scientific">Blattamonas nauphoetae</name>
    <dbReference type="NCBI Taxonomy" id="2049346"/>
    <lineage>
        <taxon>Eukaryota</taxon>
        <taxon>Metamonada</taxon>
        <taxon>Preaxostyla</taxon>
        <taxon>Oxymonadida</taxon>
        <taxon>Blattamonas</taxon>
    </lineage>
</organism>
<evidence type="ECO:0000256" key="3">
    <source>
        <dbReference type="ARBA" id="ARBA00022737"/>
    </source>
</evidence>
<dbReference type="SUPFAM" id="SSF52047">
    <property type="entry name" value="RNI-like"/>
    <property type="match status" value="1"/>
</dbReference>
<dbReference type="Gene3D" id="3.80.10.10">
    <property type="entry name" value="Ribonuclease Inhibitor"/>
    <property type="match status" value="1"/>
</dbReference>
<proteinExistence type="predicted"/>
<gene>
    <name evidence="6" type="ORF">BLNAU_11277</name>
</gene>